<evidence type="ECO:0000256" key="10">
    <source>
        <dbReference type="ARBA" id="ARBA00022842"/>
    </source>
</evidence>
<evidence type="ECO:0000256" key="2">
    <source>
        <dbReference type="ARBA" id="ARBA00007837"/>
    </source>
</evidence>
<dbReference type="Pfam" id="PF00391">
    <property type="entry name" value="PEP-utilizers"/>
    <property type="match status" value="1"/>
</dbReference>
<dbReference type="PANTHER" id="PTHR22931">
    <property type="entry name" value="PHOSPHOENOLPYRUVATE DIKINASE-RELATED"/>
    <property type="match status" value="1"/>
</dbReference>
<name>A0A412PEG4_9FIRM</name>
<keyword evidence="10 14" id="KW-0460">Magnesium</keyword>
<feature type="binding site" evidence="13">
    <location>
        <position position="750"/>
    </location>
    <ligand>
        <name>substrate</name>
    </ligand>
</feature>
<protein>
    <recommendedName>
        <fullName evidence="4">Pyruvate, phosphate dikinase</fullName>
        <ecNumber evidence="3">2.7.9.1</ecNumber>
    </recommendedName>
    <alternativeName>
        <fullName evidence="11">Pyruvate, orthophosphate dikinase</fullName>
    </alternativeName>
</protein>
<dbReference type="SUPFAM" id="SSF56059">
    <property type="entry name" value="Glutathione synthetase ATP-binding domain-like"/>
    <property type="match status" value="1"/>
</dbReference>
<evidence type="ECO:0000256" key="8">
    <source>
        <dbReference type="ARBA" id="ARBA00022777"/>
    </source>
</evidence>
<feature type="binding site" evidence="13">
    <location>
        <position position="771"/>
    </location>
    <ligand>
        <name>substrate</name>
    </ligand>
</feature>
<accession>A0A412PEG4</accession>
<evidence type="ECO:0000256" key="14">
    <source>
        <dbReference type="PIRSR" id="PIRSR000853-3"/>
    </source>
</evidence>
<sequence length="976" mass="107318">MATKKYVYKFSEGNGSMRELLGGKGANLAEMSNLSMPVPDGFTITTEACNAYYADGKKINKNIMDEIHKHVGMLQKATGKKLGGLDNPLLVSVRSGARASMPGMMDTILNLGMNDEVVKVVEEKSGNKRFAYDSYRRFVQMFSDVVMGLSKSRFEEIIDDVKEKKGVTQDIELDAEDMFELTKRFKAFYKKELKEDFPQDPTVQLERAIEAVFRSWNNDRAIFYRKMNDIPSSWGTAVNVQTMVFGNMGDDCGTGVAFTRNPATGERKLFGEYLINAQGEDVVAGIRTPSPIAELKKVMPKAYKDFTDICARLEKHYHDMQDMEFTIEHGKLFMLQTRNAKRTAAAALKVAVDMEKEGLVTKDQALLMVDPKQLDDLLHPQFDAEDLKRKKNDVVAKGLAASPGAACGEIVFTAEEAKTKATMGRKVILVRLETSPEDIEGMHVSEGILTVRGGMTSHAAVVARGMGACCVSGCGDIKVNEAKLQFTVKGEVFKDGDIISLDGSTGLVYRGEIKTVPATISGNFKKFMQWADERRTMKIRTNADTPEDAARAVSFGAEGVGLVRTEHMFFNSPDRIKAIRELVVAQNVEQRQIALKQLEPMQQGDFEGIFEAMGGRSVTIRLLDPPLHEFLPKAEAESLEVAKALGISVEDLMAAAANLHEFNPMMGHRGCRLDVTYPEIGVMQTRAIIKAAININKKHRGWKLVPEIMVPLVGEKKELDYVAQIIRTTADEVIKEAGAKQDYKIGTMIEIPRAALNADELAETAEFFSFGTNDLTQMTFGFSRDDAGKFLDDYYSKHIYDNDPFAHVDVNGVGKLISMACEKGRSTRKDIHLGVCGEHGGDPVSIEFFQRVGLTYVSCSPYRVPIARLAAAQAAIRADVKSAVVSKKTAKKVVAKKATKKVAAKKPVAKKATTKTVSKKVAKPVAKKATKPVAKKTVAKKSAIKKVTKKVAAPKAVAKKPVAKKAPAKKTTKKSK</sequence>
<dbReference type="PROSITE" id="PS00742">
    <property type="entry name" value="PEP_ENZYMES_2"/>
    <property type="match status" value="1"/>
</dbReference>
<feature type="domain" description="Pyruvate phosphate dikinase AMP/ATP-binding" evidence="17">
    <location>
        <begin position="304"/>
        <end position="357"/>
    </location>
</feature>
<dbReference type="Proteomes" id="UP000284731">
    <property type="component" value="Unassembled WGS sequence"/>
</dbReference>
<dbReference type="RefSeq" id="WP_118764629.1">
    <property type="nucleotide sequence ID" value="NZ_CABJCF010000002.1"/>
</dbReference>
<evidence type="ECO:0000256" key="7">
    <source>
        <dbReference type="ARBA" id="ARBA00022741"/>
    </source>
</evidence>
<dbReference type="Pfam" id="PF01326">
    <property type="entry name" value="PPDK_N"/>
    <property type="match status" value="2"/>
</dbReference>
<dbReference type="InterPro" id="IPR018274">
    <property type="entry name" value="PEP_util_AS"/>
</dbReference>
<proteinExistence type="inferred from homology"/>
<evidence type="ECO:0000256" key="15">
    <source>
        <dbReference type="SAM" id="MobiDB-lite"/>
    </source>
</evidence>
<dbReference type="SUPFAM" id="SSF52009">
    <property type="entry name" value="Phosphohistidine domain"/>
    <property type="match status" value="1"/>
</dbReference>
<evidence type="ECO:0000256" key="3">
    <source>
        <dbReference type="ARBA" id="ARBA00011994"/>
    </source>
</evidence>
<evidence type="ECO:0000256" key="9">
    <source>
        <dbReference type="ARBA" id="ARBA00022840"/>
    </source>
</evidence>
<dbReference type="Gene3D" id="1.20.80.30">
    <property type="match status" value="1"/>
</dbReference>
<dbReference type="SUPFAM" id="SSF51621">
    <property type="entry name" value="Phosphoenolpyruvate/pyruvate domain"/>
    <property type="match status" value="1"/>
</dbReference>
<dbReference type="Pfam" id="PF02896">
    <property type="entry name" value="PEP-utilizers_C"/>
    <property type="match status" value="1"/>
</dbReference>
<evidence type="ECO:0000259" key="17">
    <source>
        <dbReference type="Pfam" id="PF01326"/>
    </source>
</evidence>
<dbReference type="InterPro" id="IPR000121">
    <property type="entry name" value="PEP_util_C"/>
</dbReference>
<evidence type="ECO:0000313" key="19">
    <source>
        <dbReference type="EMBL" id="RGT56056.1"/>
    </source>
</evidence>
<dbReference type="Gene3D" id="3.20.20.60">
    <property type="entry name" value="Phosphoenolpyruvate-binding domains"/>
    <property type="match status" value="1"/>
</dbReference>
<feature type="compositionally biased region" description="Basic residues" evidence="15">
    <location>
        <begin position="957"/>
        <end position="976"/>
    </location>
</feature>
<dbReference type="InterPro" id="IPR013815">
    <property type="entry name" value="ATP_grasp_subdomain_1"/>
</dbReference>
<dbReference type="InterPro" id="IPR023151">
    <property type="entry name" value="PEP_util_CS"/>
</dbReference>
<keyword evidence="8 19" id="KW-0418">Kinase</keyword>
<dbReference type="InterPro" id="IPR008279">
    <property type="entry name" value="PEP-util_enz_mobile_dom"/>
</dbReference>
<evidence type="ECO:0000256" key="13">
    <source>
        <dbReference type="PIRSR" id="PIRSR000853-2"/>
    </source>
</evidence>
<evidence type="ECO:0000313" key="20">
    <source>
        <dbReference type="Proteomes" id="UP000284731"/>
    </source>
</evidence>
<feature type="binding site" evidence="14">
    <location>
        <position position="750"/>
    </location>
    <ligand>
        <name>Mg(2+)</name>
        <dbReference type="ChEBI" id="CHEBI:18420"/>
    </ligand>
</feature>
<dbReference type="GO" id="GO:0050242">
    <property type="term" value="F:pyruvate, phosphate dikinase activity"/>
    <property type="evidence" value="ECO:0007669"/>
    <property type="project" value="UniProtKB-EC"/>
</dbReference>
<feature type="domain" description="Pyruvate phosphate dikinase AMP/ATP-binding" evidence="17">
    <location>
        <begin position="59"/>
        <end position="291"/>
    </location>
</feature>
<keyword evidence="5 19" id="KW-0808">Transferase</keyword>
<comment type="cofactor">
    <cofactor evidence="1 14">
        <name>Mg(2+)</name>
        <dbReference type="ChEBI" id="CHEBI:18420"/>
    </cofactor>
</comment>
<dbReference type="InterPro" id="IPR015813">
    <property type="entry name" value="Pyrv/PenolPyrv_kinase-like_dom"/>
</dbReference>
<feature type="binding site" evidence="13">
    <location>
        <position position="774"/>
    </location>
    <ligand>
        <name>substrate</name>
    </ligand>
</feature>
<dbReference type="NCBIfam" id="TIGR01828">
    <property type="entry name" value="pyru_phos_dikin"/>
    <property type="match status" value="1"/>
</dbReference>
<dbReference type="Gene3D" id="3.30.470.20">
    <property type="entry name" value="ATP-grasp fold, B domain"/>
    <property type="match status" value="1"/>
</dbReference>
<keyword evidence="7" id="KW-0547">Nucleotide-binding</keyword>
<dbReference type="InterPro" id="IPR010121">
    <property type="entry name" value="Pyruvate_phosphate_dikinase"/>
</dbReference>
<dbReference type="AlphaFoldDB" id="A0A412PEG4"/>
<feature type="binding site" evidence="13">
    <location>
        <position position="564"/>
    </location>
    <ligand>
        <name>substrate</name>
    </ligand>
</feature>
<evidence type="ECO:0000259" key="16">
    <source>
        <dbReference type="Pfam" id="PF00391"/>
    </source>
</evidence>
<feature type="binding site" evidence="13">
    <location>
        <position position="621"/>
    </location>
    <ligand>
        <name>substrate</name>
    </ligand>
</feature>
<gene>
    <name evidence="19" type="ORF">DWX20_04410</name>
</gene>
<evidence type="ECO:0000256" key="1">
    <source>
        <dbReference type="ARBA" id="ARBA00001946"/>
    </source>
</evidence>
<dbReference type="EC" id="2.7.9.1" evidence="3"/>
<dbReference type="GO" id="GO:0016301">
    <property type="term" value="F:kinase activity"/>
    <property type="evidence" value="ECO:0007669"/>
    <property type="project" value="UniProtKB-KW"/>
</dbReference>
<dbReference type="EMBL" id="QRWX01000002">
    <property type="protein sequence ID" value="RGT56056.1"/>
    <property type="molecule type" value="Genomic_DNA"/>
</dbReference>
<dbReference type="GO" id="GO:0005524">
    <property type="term" value="F:ATP binding"/>
    <property type="evidence" value="ECO:0007669"/>
    <property type="project" value="UniProtKB-KW"/>
</dbReference>
<feature type="active site" description="Tele-phosphohistidine intermediate" evidence="12">
    <location>
        <position position="458"/>
    </location>
</feature>
<dbReference type="InterPro" id="IPR036637">
    <property type="entry name" value="Phosphohistidine_dom_sf"/>
</dbReference>
<dbReference type="Gene3D" id="3.50.30.10">
    <property type="entry name" value="Phosphohistidine domain"/>
    <property type="match status" value="1"/>
</dbReference>
<keyword evidence="9" id="KW-0067">ATP-binding</keyword>
<dbReference type="Gene3D" id="1.10.189.10">
    <property type="entry name" value="Pyruvate Phosphate Dikinase, domain 2"/>
    <property type="match status" value="1"/>
</dbReference>
<evidence type="ECO:0000259" key="18">
    <source>
        <dbReference type="Pfam" id="PF02896"/>
    </source>
</evidence>
<comment type="similarity">
    <text evidence="2">Belongs to the PEP-utilizing enzyme family.</text>
</comment>
<keyword evidence="19" id="KW-0670">Pyruvate</keyword>
<evidence type="ECO:0000256" key="11">
    <source>
        <dbReference type="ARBA" id="ARBA00032883"/>
    </source>
</evidence>
<reference evidence="19 20" key="1">
    <citation type="submission" date="2018-08" db="EMBL/GenBank/DDBJ databases">
        <title>A genome reference for cultivated species of the human gut microbiota.</title>
        <authorList>
            <person name="Zou Y."/>
            <person name="Xue W."/>
            <person name="Luo G."/>
        </authorList>
    </citation>
    <scope>NUCLEOTIDE SEQUENCE [LARGE SCALE GENOMIC DNA]</scope>
    <source>
        <strain evidence="19 20">AF18-46</strain>
    </source>
</reference>
<dbReference type="InterPro" id="IPR002192">
    <property type="entry name" value="PPDK_AMP/ATP-bd"/>
</dbReference>
<feature type="binding site" evidence="13">
    <location>
        <position position="773"/>
    </location>
    <ligand>
        <name>substrate</name>
    </ligand>
</feature>
<dbReference type="PANTHER" id="PTHR22931:SF9">
    <property type="entry name" value="PYRUVATE, PHOSPHATE DIKINASE 1, CHLOROPLASTIC"/>
    <property type="match status" value="1"/>
</dbReference>
<keyword evidence="6 14" id="KW-0479">Metal-binding</keyword>
<dbReference type="Gene3D" id="3.30.1490.20">
    <property type="entry name" value="ATP-grasp fold, A domain"/>
    <property type="match status" value="1"/>
</dbReference>
<feature type="domain" description="PEP-utilising enzyme mobile" evidence="16">
    <location>
        <begin position="426"/>
        <end position="506"/>
    </location>
</feature>
<evidence type="ECO:0000256" key="5">
    <source>
        <dbReference type="ARBA" id="ARBA00022679"/>
    </source>
</evidence>
<feature type="domain" description="PEP-utilising enzyme C-terminal" evidence="18">
    <location>
        <begin position="522"/>
        <end position="874"/>
    </location>
</feature>
<evidence type="ECO:0000256" key="4">
    <source>
        <dbReference type="ARBA" id="ARBA00020138"/>
    </source>
</evidence>
<evidence type="ECO:0000256" key="6">
    <source>
        <dbReference type="ARBA" id="ARBA00022723"/>
    </source>
</evidence>
<dbReference type="InterPro" id="IPR040442">
    <property type="entry name" value="Pyrv_kinase-like_dom_sf"/>
</dbReference>
<feature type="binding site" evidence="14">
    <location>
        <position position="774"/>
    </location>
    <ligand>
        <name>Mg(2+)</name>
        <dbReference type="ChEBI" id="CHEBI:18420"/>
    </ligand>
</feature>
<feature type="region of interest" description="Disordered" evidence="15">
    <location>
        <begin position="954"/>
        <end position="976"/>
    </location>
</feature>
<evidence type="ECO:0000256" key="12">
    <source>
        <dbReference type="PIRSR" id="PIRSR000853-1"/>
    </source>
</evidence>
<dbReference type="PROSITE" id="PS00370">
    <property type="entry name" value="PEP_ENZYMES_PHOS_SITE"/>
    <property type="match status" value="1"/>
</dbReference>
<organism evidence="19 20">
    <name type="scientific">Solobacterium moorei</name>
    <dbReference type="NCBI Taxonomy" id="102148"/>
    <lineage>
        <taxon>Bacteria</taxon>
        <taxon>Bacillati</taxon>
        <taxon>Bacillota</taxon>
        <taxon>Erysipelotrichia</taxon>
        <taxon>Erysipelotrichales</taxon>
        <taxon>Erysipelotrichaceae</taxon>
        <taxon>Solobacterium</taxon>
    </lineage>
</organism>
<feature type="binding site" evidence="13">
    <location>
        <position position="772"/>
    </location>
    <ligand>
        <name>substrate</name>
    </ligand>
</feature>
<dbReference type="GO" id="GO:0046872">
    <property type="term" value="F:metal ion binding"/>
    <property type="evidence" value="ECO:0007669"/>
    <property type="project" value="UniProtKB-KW"/>
</dbReference>
<dbReference type="PIRSF" id="PIRSF000853">
    <property type="entry name" value="PPDK"/>
    <property type="match status" value="1"/>
</dbReference>
<feature type="active site" description="Proton donor" evidence="12">
    <location>
        <position position="836"/>
    </location>
</feature>
<dbReference type="NCBIfam" id="NF004531">
    <property type="entry name" value="PRK05878.1"/>
    <property type="match status" value="1"/>
</dbReference>
<comment type="caution">
    <text evidence="19">The sequence shown here is derived from an EMBL/GenBank/DDBJ whole genome shotgun (WGS) entry which is preliminary data.</text>
</comment>